<dbReference type="PANTHER" id="PTHR10185">
    <property type="entry name" value="PHOSPHOLIPASE D - RELATED"/>
    <property type="match status" value="1"/>
</dbReference>
<dbReference type="SMART" id="SM00155">
    <property type="entry name" value="PLDc"/>
    <property type="match status" value="2"/>
</dbReference>
<comment type="similarity">
    <text evidence="1">Belongs to the phospholipase D family.</text>
</comment>
<accession>A0A0L8GFJ9</accession>
<protein>
    <recommendedName>
        <fullName evidence="3">PLD phosphodiesterase domain-containing protein</fullName>
    </recommendedName>
</protein>
<dbReference type="InterPro" id="IPR032803">
    <property type="entry name" value="PLDc_3"/>
</dbReference>
<dbReference type="OrthoDB" id="1923775at2759"/>
<feature type="domain" description="PLD phosphodiesterase" evidence="3">
    <location>
        <begin position="183"/>
        <end position="210"/>
    </location>
</feature>
<dbReference type="SUPFAM" id="SSF56024">
    <property type="entry name" value="Phospholipase D/nuclease"/>
    <property type="match status" value="2"/>
</dbReference>
<evidence type="ECO:0000259" key="3">
    <source>
        <dbReference type="PROSITE" id="PS50035"/>
    </source>
</evidence>
<dbReference type="InterPro" id="IPR001736">
    <property type="entry name" value="PLipase_D/transphosphatidylase"/>
</dbReference>
<dbReference type="PANTHER" id="PTHR10185:SF17">
    <property type="entry name" value="GM01519P-RELATED"/>
    <property type="match status" value="1"/>
</dbReference>
<feature type="domain" description="PLD phosphodiesterase" evidence="3">
    <location>
        <begin position="397"/>
        <end position="423"/>
    </location>
</feature>
<dbReference type="EMBL" id="KQ422015">
    <property type="protein sequence ID" value="KOF75792.1"/>
    <property type="molecule type" value="Genomic_DNA"/>
</dbReference>
<evidence type="ECO:0000256" key="1">
    <source>
        <dbReference type="ARBA" id="ARBA00008664"/>
    </source>
</evidence>
<proteinExistence type="inferred from homology"/>
<sequence length="472" mass="53908">MKSDTDVQAQIKIKEVPRNLAVRQKKQTSFGYSFVGIRKPAQFMSRYQDLWHYVVLEKKTHQAKQNHSRGRYRCHRNGTRAGGSPSHLSTYDGLLSLIEEAKDTIEIASLHWTLEAQDVHQSPSDWVDTSLFQHLLSAGKNRNVEIKLLENKPNSKMQSPDIGILIEEAHASVQQIDIKKLMGGGIMHTKIWIIDRRHFYIGSSNLNWRSLTQVKDLGVIISNCKSLAEDMGKIFDTYWHLTIVDKIPKPWPEMYNTTINKERPLNTNLNDSNSNVYLSISPPAFCANGRTGDIDAILDVINSAKKFIHIAVMDYAPALEFQRPSLFWPIIDRALRNVSITKGVEVFLLGSHWKHNKASMFNFLKSLANLNSATKAKMQVKMFEVPYFTKEQREIPSLCINHNKFMVTDTDAFIGTSSWSGDYFTPAAGLGLVVRSTKTQKNHFHQQLEAVFQRDWNSKYSRNLDDIDPTKV</sequence>
<feature type="compositionally biased region" description="Basic residues" evidence="2">
    <location>
        <begin position="62"/>
        <end position="78"/>
    </location>
</feature>
<dbReference type="STRING" id="37653.A0A0L8GFJ9"/>
<dbReference type="InterPro" id="IPR050874">
    <property type="entry name" value="Diverse_PLD-related"/>
</dbReference>
<dbReference type="GO" id="GO:0003824">
    <property type="term" value="F:catalytic activity"/>
    <property type="evidence" value="ECO:0007669"/>
    <property type="project" value="InterPro"/>
</dbReference>
<feature type="region of interest" description="Disordered" evidence="2">
    <location>
        <begin position="62"/>
        <end position="85"/>
    </location>
</feature>
<dbReference type="AlphaFoldDB" id="A0A0L8GFJ9"/>
<dbReference type="PROSITE" id="PS50035">
    <property type="entry name" value="PLD"/>
    <property type="match status" value="2"/>
</dbReference>
<dbReference type="Pfam" id="PF13918">
    <property type="entry name" value="PLDc_3"/>
    <property type="match status" value="1"/>
</dbReference>
<reference evidence="4" key="1">
    <citation type="submission" date="2015-07" db="EMBL/GenBank/DDBJ databases">
        <title>MeaNS - Measles Nucleotide Surveillance Program.</title>
        <authorList>
            <person name="Tran T."/>
            <person name="Druce J."/>
        </authorList>
    </citation>
    <scope>NUCLEOTIDE SEQUENCE</scope>
    <source>
        <strain evidence="4">UCB-OBI-ISO-001</strain>
        <tissue evidence="4">Gonad</tissue>
    </source>
</reference>
<evidence type="ECO:0000313" key="4">
    <source>
        <dbReference type="EMBL" id="KOF75792.1"/>
    </source>
</evidence>
<dbReference type="CDD" id="cd09106">
    <property type="entry name" value="PLDc_vPLD3_4_5_like_1"/>
    <property type="match status" value="1"/>
</dbReference>
<name>A0A0L8GFJ9_OCTBM</name>
<evidence type="ECO:0000256" key="2">
    <source>
        <dbReference type="SAM" id="MobiDB-lite"/>
    </source>
</evidence>
<organism evidence="4">
    <name type="scientific">Octopus bimaculoides</name>
    <name type="common">California two-spotted octopus</name>
    <dbReference type="NCBI Taxonomy" id="37653"/>
    <lineage>
        <taxon>Eukaryota</taxon>
        <taxon>Metazoa</taxon>
        <taxon>Spiralia</taxon>
        <taxon>Lophotrochozoa</taxon>
        <taxon>Mollusca</taxon>
        <taxon>Cephalopoda</taxon>
        <taxon>Coleoidea</taxon>
        <taxon>Octopodiformes</taxon>
        <taxon>Octopoda</taxon>
        <taxon>Incirrata</taxon>
        <taxon>Octopodidae</taxon>
        <taxon>Octopus</taxon>
    </lineage>
</organism>
<gene>
    <name evidence="4" type="ORF">OCBIM_22034295mg</name>
</gene>
<dbReference type="Gene3D" id="3.30.870.10">
    <property type="entry name" value="Endonuclease Chain A"/>
    <property type="match status" value="2"/>
</dbReference>